<comment type="caution">
    <text evidence="3">The sequence shown here is derived from an EMBL/GenBank/DDBJ whole genome shotgun (WGS) entry which is preliminary data.</text>
</comment>
<reference evidence="3 4" key="1">
    <citation type="submission" date="2020-04" db="EMBL/GenBank/DDBJ databases">
        <title>Description of novel Gluconacetobacter.</title>
        <authorList>
            <person name="Sombolestani A."/>
        </authorList>
    </citation>
    <scope>NUCLEOTIDE SEQUENCE [LARGE SCALE GENOMIC DNA]</scope>
    <source>
        <strain evidence="3 4">LMG 22058</strain>
    </source>
</reference>
<evidence type="ECO:0000256" key="2">
    <source>
        <dbReference type="SAM" id="SignalP"/>
    </source>
</evidence>
<feature type="chain" id="PRO_5030903182" evidence="2">
    <location>
        <begin position="24"/>
        <end position="102"/>
    </location>
</feature>
<accession>A0A7W4K450</accession>
<dbReference type="Proteomes" id="UP000530320">
    <property type="component" value="Unassembled WGS sequence"/>
</dbReference>
<evidence type="ECO:0000313" key="3">
    <source>
        <dbReference type="EMBL" id="MBB2199920.1"/>
    </source>
</evidence>
<dbReference type="EMBL" id="JABEQP010000044">
    <property type="protein sequence ID" value="MBB2199920.1"/>
    <property type="molecule type" value="Genomic_DNA"/>
</dbReference>
<sequence length="102" mass="10635">MPDIRVFGTSTLLSLVFVSSASASGSGMPWENPLNEILESVQGPVAKIVSVIIITVTGLTLAFGETSGGFRRLIQIVFGLSIAFAASSFFPSFFSFSGGALI</sequence>
<feature type="transmembrane region" description="Helical" evidence="1">
    <location>
        <begin position="76"/>
        <end position="96"/>
    </location>
</feature>
<dbReference type="InterPro" id="IPR007039">
    <property type="entry name" value="TrbC/VirB2"/>
</dbReference>
<gene>
    <name evidence="3" type="ORF">HLH44_21320</name>
</gene>
<name>A0A7W4K450_9PROT</name>
<dbReference type="AlphaFoldDB" id="A0A7W4K450"/>
<dbReference type="Pfam" id="PF04956">
    <property type="entry name" value="TrbC"/>
    <property type="match status" value="1"/>
</dbReference>
<keyword evidence="1" id="KW-0472">Membrane</keyword>
<proteinExistence type="predicted"/>
<feature type="transmembrane region" description="Helical" evidence="1">
    <location>
        <begin position="45"/>
        <end position="64"/>
    </location>
</feature>
<evidence type="ECO:0000256" key="1">
    <source>
        <dbReference type="SAM" id="Phobius"/>
    </source>
</evidence>
<protein>
    <submittedName>
        <fullName evidence="3">TrbC/VIRB2 family protein</fullName>
    </submittedName>
</protein>
<keyword evidence="2" id="KW-0732">Signal</keyword>
<organism evidence="3 4">
    <name type="scientific">Gluconacetobacter dulcium</name>
    <dbReference type="NCBI Taxonomy" id="2729096"/>
    <lineage>
        <taxon>Bacteria</taxon>
        <taxon>Pseudomonadati</taxon>
        <taxon>Pseudomonadota</taxon>
        <taxon>Alphaproteobacteria</taxon>
        <taxon>Acetobacterales</taxon>
        <taxon>Acetobacteraceae</taxon>
        <taxon>Gluconacetobacter</taxon>
    </lineage>
</organism>
<feature type="signal peptide" evidence="2">
    <location>
        <begin position="1"/>
        <end position="23"/>
    </location>
</feature>
<keyword evidence="1" id="KW-1133">Transmembrane helix</keyword>
<dbReference type="RefSeq" id="WP_375273109.1">
    <property type="nucleotide sequence ID" value="NZ_JABEQP010000044.1"/>
</dbReference>
<keyword evidence="1" id="KW-0812">Transmembrane</keyword>
<evidence type="ECO:0000313" key="4">
    <source>
        <dbReference type="Proteomes" id="UP000530320"/>
    </source>
</evidence>